<dbReference type="RefSeq" id="WP_089668653.1">
    <property type="nucleotide sequence ID" value="NZ_FOJA01000001.1"/>
</dbReference>
<dbReference type="AlphaFoldDB" id="A0A1I0P6F5"/>
<keyword evidence="1" id="KW-1133">Transmembrane helix</keyword>
<keyword evidence="3" id="KW-1185">Reference proteome</keyword>
<dbReference type="Proteomes" id="UP000198518">
    <property type="component" value="Unassembled WGS sequence"/>
</dbReference>
<evidence type="ECO:0000256" key="1">
    <source>
        <dbReference type="SAM" id="Phobius"/>
    </source>
</evidence>
<name>A0A1I0P6F5_9EURY</name>
<organism evidence="2 3">
    <name type="scientific">Halobacterium jilantaiense</name>
    <dbReference type="NCBI Taxonomy" id="355548"/>
    <lineage>
        <taxon>Archaea</taxon>
        <taxon>Methanobacteriati</taxon>
        <taxon>Methanobacteriota</taxon>
        <taxon>Stenosarchaea group</taxon>
        <taxon>Halobacteria</taxon>
        <taxon>Halobacteriales</taxon>
        <taxon>Halobacteriaceae</taxon>
        <taxon>Halobacterium</taxon>
    </lineage>
</organism>
<keyword evidence="1" id="KW-0812">Transmembrane</keyword>
<feature type="transmembrane region" description="Helical" evidence="1">
    <location>
        <begin position="56"/>
        <end position="77"/>
    </location>
</feature>
<evidence type="ECO:0000313" key="2">
    <source>
        <dbReference type="EMBL" id="SEW09774.1"/>
    </source>
</evidence>
<sequence>MAGVRELLAVGLGVLLGVALLAKPRSMLLLSVFVGPTQRRRRSGEYGSDGDPFGAWAAWFVRALGLACLLVAAYIAYAELL</sequence>
<proteinExistence type="predicted"/>
<protein>
    <submittedName>
        <fullName evidence="2">Uncharacterized protein</fullName>
    </submittedName>
</protein>
<dbReference type="EMBL" id="FOJA01000001">
    <property type="protein sequence ID" value="SEW09774.1"/>
    <property type="molecule type" value="Genomic_DNA"/>
</dbReference>
<keyword evidence="1" id="KW-0472">Membrane</keyword>
<dbReference type="OrthoDB" id="253142at2157"/>
<reference evidence="2 3" key="1">
    <citation type="submission" date="2016-10" db="EMBL/GenBank/DDBJ databases">
        <authorList>
            <person name="de Groot N.N."/>
        </authorList>
    </citation>
    <scope>NUCLEOTIDE SEQUENCE [LARGE SCALE GENOMIC DNA]</scope>
    <source>
        <strain evidence="2 3">CGMCC 1.5337</strain>
    </source>
</reference>
<accession>A0A1I0P6F5</accession>
<dbReference type="STRING" id="355548.SAMN04487945_1427"/>
<gene>
    <name evidence="2" type="ORF">SAMN04487945_1427</name>
</gene>
<evidence type="ECO:0000313" key="3">
    <source>
        <dbReference type="Proteomes" id="UP000198518"/>
    </source>
</evidence>